<gene>
    <name evidence="1" type="ORF">PTRG_03748</name>
</gene>
<dbReference type="HOGENOM" id="CLU_1897288_0_0_1"/>
<protein>
    <submittedName>
        <fullName evidence="1">Uncharacterized protein</fullName>
    </submittedName>
</protein>
<dbReference type="AlphaFoldDB" id="B2W2V0"/>
<organism evidence="1 2">
    <name type="scientific">Pyrenophora tritici-repentis (strain Pt-1C-BFP)</name>
    <name type="common">Wheat tan spot fungus</name>
    <name type="synonym">Drechslera tritici-repentis</name>
    <dbReference type="NCBI Taxonomy" id="426418"/>
    <lineage>
        <taxon>Eukaryota</taxon>
        <taxon>Fungi</taxon>
        <taxon>Dikarya</taxon>
        <taxon>Ascomycota</taxon>
        <taxon>Pezizomycotina</taxon>
        <taxon>Dothideomycetes</taxon>
        <taxon>Pleosporomycetidae</taxon>
        <taxon>Pleosporales</taxon>
        <taxon>Pleosporineae</taxon>
        <taxon>Pleosporaceae</taxon>
        <taxon>Pyrenophora</taxon>
    </lineage>
</organism>
<dbReference type="Proteomes" id="UP000001471">
    <property type="component" value="Unassembled WGS sequence"/>
</dbReference>
<reference evidence="2" key="1">
    <citation type="journal article" date="2013" name="G3 (Bethesda)">
        <title>Comparative genomics of a plant-pathogenic fungus, Pyrenophora tritici-repentis, reveals transduplication and the impact of repeat elements on pathogenicity and population divergence.</title>
        <authorList>
            <person name="Manning V.A."/>
            <person name="Pandelova I."/>
            <person name="Dhillon B."/>
            <person name="Wilhelm L.J."/>
            <person name="Goodwin S.B."/>
            <person name="Berlin A.M."/>
            <person name="Figueroa M."/>
            <person name="Freitag M."/>
            <person name="Hane J.K."/>
            <person name="Henrissat B."/>
            <person name="Holman W.H."/>
            <person name="Kodira C.D."/>
            <person name="Martin J."/>
            <person name="Oliver R.P."/>
            <person name="Robbertse B."/>
            <person name="Schackwitz W."/>
            <person name="Schwartz D.C."/>
            <person name="Spatafora J.W."/>
            <person name="Turgeon B.G."/>
            <person name="Yandava C."/>
            <person name="Young S."/>
            <person name="Zhou S."/>
            <person name="Zeng Q."/>
            <person name="Grigoriev I.V."/>
            <person name="Ma L.-J."/>
            <person name="Ciuffetti L.M."/>
        </authorList>
    </citation>
    <scope>NUCLEOTIDE SEQUENCE [LARGE SCALE GENOMIC DNA]</scope>
    <source>
        <strain evidence="2">Pt-1C-BFP</strain>
    </source>
</reference>
<dbReference type="InParanoid" id="B2W2V0"/>
<accession>B2W2V0</accession>
<dbReference type="EMBL" id="DS231617">
    <property type="protein sequence ID" value="EDU46586.1"/>
    <property type="molecule type" value="Genomic_DNA"/>
</dbReference>
<evidence type="ECO:0000313" key="2">
    <source>
        <dbReference type="Proteomes" id="UP000001471"/>
    </source>
</evidence>
<evidence type="ECO:0000313" key="1">
    <source>
        <dbReference type="EMBL" id="EDU46586.1"/>
    </source>
</evidence>
<proteinExistence type="predicted"/>
<sequence length="134" mass="15497">MTCECTCCHERRDTLIAKAFGSIFAQDDQNQNVEFVDKVNIGRLMAILPEWRVFAEILFVETSPSKRGFDERAAQTPREERTELMHIELRVQMAPEALKDYDEAFGVCCDQQVFSIFRSTMTLYRAFEEQGIEG</sequence>
<name>B2W2V0_PYRTR</name>